<sequence>MMIHDYLRTLISFAFVLGVLVTIHELGHYLAARWRGVHVDVFSIGFGPALFKWRDRVGTEWRVCAVPLGGYVRPHGFEDPEDATEEQKASWIKGRTFHDKPVGSRAIVILAGPVFNFILAFALFTLLFATAGEPHVRDEVAAVMPGSAAAQAGVLPGDIIRRIGPHDVATVEGLLDDLAGQAGAKTTLTVERGGQAVVLPVTLGAAADSDTHAHRGQLGVTFAVEAARPLSLPKAVVAGGKATWHATTQTLAGVWQIVSGQHSARDLGGPLKIAQLSGQVAQYGFASLLSFMALLSVNLGLINLFPVPLLDGGRLVFYAIEAIRGRPVSKRVQEVSFQAGFAVLAGLFLFSTFNDLSGFGLFKWIAALAG</sequence>
<keyword evidence="7" id="KW-0862">Zinc</keyword>
<dbReference type="AlphaFoldDB" id="A0A5C1YK67"/>
<keyword evidence="9 14" id="KW-0482">Metalloprotease</keyword>
<feature type="transmembrane region" description="Helical" evidence="11">
    <location>
        <begin position="283"/>
        <end position="305"/>
    </location>
</feature>
<accession>A0A5C1YK67</accession>
<evidence type="ECO:0000256" key="2">
    <source>
        <dbReference type="ARBA" id="ARBA00004141"/>
    </source>
</evidence>
<evidence type="ECO:0000256" key="6">
    <source>
        <dbReference type="ARBA" id="ARBA00022801"/>
    </source>
</evidence>
<dbReference type="RefSeq" id="WP_149278085.1">
    <property type="nucleotide sequence ID" value="NZ_CP043506.1"/>
</dbReference>
<dbReference type="InterPro" id="IPR008915">
    <property type="entry name" value="Peptidase_M50"/>
</dbReference>
<keyword evidence="15" id="KW-1185">Reference proteome</keyword>
<comment type="subcellular location">
    <subcellularLocation>
        <location evidence="2">Membrane</location>
        <topology evidence="2">Multi-pass membrane protein</topology>
    </subcellularLocation>
</comment>
<comment type="similarity">
    <text evidence="3">Belongs to the peptidase M50B family.</text>
</comment>
<dbReference type="Pfam" id="PF17820">
    <property type="entry name" value="PDZ_6"/>
    <property type="match status" value="1"/>
</dbReference>
<dbReference type="PANTHER" id="PTHR42837">
    <property type="entry name" value="REGULATOR OF SIGMA-E PROTEASE RSEP"/>
    <property type="match status" value="1"/>
</dbReference>
<dbReference type="CDD" id="cd06163">
    <property type="entry name" value="S2P-M50_PDZ_RseP-like"/>
    <property type="match status" value="1"/>
</dbReference>
<evidence type="ECO:0000256" key="3">
    <source>
        <dbReference type="ARBA" id="ARBA00007931"/>
    </source>
</evidence>
<dbReference type="InterPro" id="IPR036034">
    <property type="entry name" value="PDZ_sf"/>
</dbReference>
<evidence type="ECO:0000256" key="9">
    <source>
        <dbReference type="ARBA" id="ARBA00023049"/>
    </source>
</evidence>
<dbReference type="OrthoDB" id="9782003at2"/>
<evidence type="ECO:0000259" key="12">
    <source>
        <dbReference type="Pfam" id="PF02163"/>
    </source>
</evidence>
<dbReference type="InterPro" id="IPR004387">
    <property type="entry name" value="Pept_M50_Zn"/>
</dbReference>
<dbReference type="GO" id="GO:0004222">
    <property type="term" value="F:metalloendopeptidase activity"/>
    <property type="evidence" value="ECO:0007669"/>
    <property type="project" value="InterPro"/>
</dbReference>
<feature type="transmembrane region" description="Helical" evidence="11">
    <location>
        <begin position="107"/>
        <end position="129"/>
    </location>
</feature>
<proteinExistence type="inferred from homology"/>
<comment type="cofactor">
    <cofactor evidence="1">
        <name>Zn(2+)</name>
        <dbReference type="ChEBI" id="CHEBI:29105"/>
    </cofactor>
</comment>
<dbReference type="Pfam" id="PF02163">
    <property type="entry name" value="Peptidase_M50"/>
    <property type="match status" value="1"/>
</dbReference>
<dbReference type="Gene3D" id="2.30.42.10">
    <property type="match status" value="1"/>
</dbReference>
<evidence type="ECO:0000256" key="10">
    <source>
        <dbReference type="ARBA" id="ARBA00023136"/>
    </source>
</evidence>
<keyword evidence="5 11" id="KW-0812">Transmembrane</keyword>
<reference evidence="14 15" key="1">
    <citation type="submission" date="2019-09" db="EMBL/GenBank/DDBJ databases">
        <title>Genome sequencing of strain KACC 21233.</title>
        <authorList>
            <person name="Heo J."/>
            <person name="Kim S.-J."/>
            <person name="Kim J.-S."/>
            <person name="Hong S.-B."/>
            <person name="Kwon S.-W."/>
        </authorList>
    </citation>
    <scope>NUCLEOTIDE SEQUENCE [LARGE SCALE GENOMIC DNA]</scope>
    <source>
        <strain evidence="14 15">KACC 21233</strain>
    </source>
</reference>
<keyword evidence="6" id="KW-0378">Hydrolase</keyword>
<evidence type="ECO:0000313" key="15">
    <source>
        <dbReference type="Proteomes" id="UP000324536"/>
    </source>
</evidence>
<evidence type="ECO:0000256" key="4">
    <source>
        <dbReference type="ARBA" id="ARBA00022670"/>
    </source>
</evidence>
<keyword evidence="4 14" id="KW-0645">Protease</keyword>
<dbReference type="PANTHER" id="PTHR42837:SF2">
    <property type="entry name" value="MEMBRANE METALLOPROTEASE ARASP2, CHLOROPLASTIC-RELATED"/>
    <property type="match status" value="1"/>
</dbReference>
<evidence type="ECO:0000259" key="13">
    <source>
        <dbReference type="Pfam" id="PF17820"/>
    </source>
</evidence>
<evidence type="ECO:0000256" key="5">
    <source>
        <dbReference type="ARBA" id="ARBA00022692"/>
    </source>
</evidence>
<evidence type="ECO:0000256" key="11">
    <source>
        <dbReference type="SAM" id="Phobius"/>
    </source>
</evidence>
<evidence type="ECO:0000313" key="14">
    <source>
        <dbReference type="EMBL" id="QEO16644.1"/>
    </source>
</evidence>
<dbReference type="GO" id="GO:0016020">
    <property type="term" value="C:membrane"/>
    <property type="evidence" value="ECO:0007669"/>
    <property type="project" value="UniProtKB-SubCell"/>
</dbReference>
<feature type="transmembrane region" description="Helical" evidence="11">
    <location>
        <begin position="335"/>
        <end position="353"/>
    </location>
</feature>
<dbReference type="EMBL" id="CP043506">
    <property type="protein sequence ID" value="QEO16644.1"/>
    <property type="molecule type" value="Genomic_DNA"/>
</dbReference>
<feature type="transmembrane region" description="Helical" evidence="11">
    <location>
        <begin position="6"/>
        <end position="26"/>
    </location>
</feature>
<name>A0A5C1YK67_9PROT</name>
<dbReference type="GO" id="GO:0006508">
    <property type="term" value="P:proteolysis"/>
    <property type="evidence" value="ECO:0007669"/>
    <property type="project" value="UniProtKB-KW"/>
</dbReference>
<dbReference type="InterPro" id="IPR041489">
    <property type="entry name" value="PDZ_6"/>
</dbReference>
<dbReference type="SUPFAM" id="SSF50156">
    <property type="entry name" value="PDZ domain-like"/>
    <property type="match status" value="1"/>
</dbReference>
<evidence type="ECO:0000256" key="1">
    <source>
        <dbReference type="ARBA" id="ARBA00001947"/>
    </source>
</evidence>
<feature type="domain" description="PDZ" evidence="13">
    <location>
        <begin position="139"/>
        <end position="192"/>
    </location>
</feature>
<feature type="domain" description="Peptidase M50" evidence="12">
    <location>
        <begin position="13"/>
        <end position="345"/>
    </location>
</feature>
<organism evidence="14 15">
    <name type="scientific">Acetobacter vaccinii</name>
    <dbReference type="NCBI Taxonomy" id="2592655"/>
    <lineage>
        <taxon>Bacteria</taxon>
        <taxon>Pseudomonadati</taxon>
        <taxon>Pseudomonadota</taxon>
        <taxon>Alphaproteobacteria</taxon>
        <taxon>Acetobacterales</taxon>
        <taxon>Acetobacteraceae</taxon>
        <taxon>Acetobacter</taxon>
    </lineage>
</organism>
<keyword evidence="10 11" id="KW-0472">Membrane</keyword>
<evidence type="ECO:0000256" key="8">
    <source>
        <dbReference type="ARBA" id="ARBA00022989"/>
    </source>
</evidence>
<evidence type="ECO:0000256" key="7">
    <source>
        <dbReference type="ARBA" id="ARBA00022833"/>
    </source>
</evidence>
<protein>
    <submittedName>
        <fullName evidence="14">RIP metalloprotease</fullName>
    </submittedName>
</protein>
<gene>
    <name evidence="14" type="ORF">FLP30_01835</name>
</gene>
<dbReference type="KEGG" id="acek:FLP30_01835"/>
<keyword evidence="8 11" id="KW-1133">Transmembrane helix</keyword>
<dbReference type="Proteomes" id="UP000324536">
    <property type="component" value="Chromosome"/>
</dbReference>